<reference evidence="2" key="1">
    <citation type="journal article" date="2023" name="Nat. Plants">
        <title>Single-cell RNA sequencing provides a high-resolution roadmap for understanding the multicellular compartmentation of specialized metabolism.</title>
        <authorList>
            <person name="Sun S."/>
            <person name="Shen X."/>
            <person name="Li Y."/>
            <person name="Li Y."/>
            <person name="Wang S."/>
            <person name="Li R."/>
            <person name="Zhang H."/>
            <person name="Shen G."/>
            <person name="Guo B."/>
            <person name="Wei J."/>
            <person name="Xu J."/>
            <person name="St-Pierre B."/>
            <person name="Chen S."/>
            <person name="Sun C."/>
        </authorList>
    </citation>
    <scope>NUCLEOTIDE SEQUENCE [LARGE SCALE GENOMIC DNA]</scope>
</reference>
<protein>
    <submittedName>
        <fullName evidence="1">Uncharacterized protein</fullName>
    </submittedName>
</protein>
<organism evidence="1 2">
    <name type="scientific">Catharanthus roseus</name>
    <name type="common">Madagascar periwinkle</name>
    <name type="synonym">Vinca rosea</name>
    <dbReference type="NCBI Taxonomy" id="4058"/>
    <lineage>
        <taxon>Eukaryota</taxon>
        <taxon>Viridiplantae</taxon>
        <taxon>Streptophyta</taxon>
        <taxon>Embryophyta</taxon>
        <taxon>Tracheophyta</taxon>
        <taxon>Spermatophyta</taxon>
        <taxon>Magnoliopsida</taxon>
        <taxon>eudicotyledons</taxon>
        <taxon>Gunneridae</taxon>
        <taxon>Pentapetalae</taxon>
        <taxon>asterids</taxon>
        <taxon>lamiids</taxon>
        <taxon>Gentianales</taxon>
        <taxon>Apocynaceae</taxon>
        <taxon>Rauvolfioideae</taxon>
        <taxon>Vinceae</taxon>
        <taxon>Catharanthinae</taxon>
        <taxon>Catharanthus</taxon>
    </lineage>
</organism>
<accession>A0ACC0A0A8</accession>
<keyword evidence="2" id="KW-1185">Reference proteome</keyword>
<comment type="caution">
    <text evidence="1">The sequence shown here is derived from an EMBL/GenBank/DDBJ whole genome shotgun (WGS) entry which is preliminary data.</text>
</comment>
<name>A0ACC0A0A8_CATRO</name>
<gene>
    <name evidence="1" type="ORF">M9H77_31221</name>
</gene>
<evidence type="ECO:0000313" key="2">
    <source>
        <dbReference type="Proteomes" id="UP001060085"/>
    </source>
</evidence>
<dbReference type="EMBL" id="CM044707">
    <property type="protein sequence ID" value="KAI5654034.1"/>
    <property type="molecule type" value="Genomic_DNA"/>
</dbReference>
<evidence type="ECO:0000313" key="1">
    <source>
        <dbReference type="EMBL" id="KAI5654034.1"/>
    </source>
</evidence>
<dbReference type="Proteomes" id="UP001060085">
    <property type="component" value="Linkage Group LG07"/>
</dbReference>
<proteinExistence type="predicted"/>
<sequence>MRRCLEPHCLHKSILQHVYHVVWRPVCLLRLDSVGRNKLPKLELSRNPVRHIRLDTVKNVKHVIFKTYTSSSDQHPTSSFASTRDAYPKFLYRYTSMVSPYANFPKELTSCSSGQNLAGTILSLLSLNNELPRISVCSRQL</sequence>